<evidence type="ECO:0000256" key="1">
    <source>
        <dbReference type="RuleBase" id="RU366025"/>
    </source>
</evidence>
<gene>
    <name evidence="3" type="ORF">IMG5_151370</name>
</gene>
<dbReference type="InterPro" id="IPR001394">
    <property type="entry name" value="Peptidase_C19_UCH"/>
</dbReference>
<dbReference type="EMBL" id="GL984123">
    <property type="protein sequence ID" value="EGR29667.1"/>
    <property type="molecule type" value="Genomic_DNA"/>
</dbReference>
<dbReference type="GO" id="GO:0006508">
    <property type="term" value="P:proteolysis"/>
    <property type="evidence" value="ECO:0007669"/>
    <property type="project" value="UniProtKB-KW"/>
</dbReference>
<dbReference type="Gene3D" id="3.90.70.10">
    <property type="entry name" value="Cysteine proteinases"/>
    <property type="match status" value="1"/>
</dbReference>
<dbReference type="CDD" id="cd02674">
    <property type="entry name" value="Peptidase_C19R"/>
    <property type="match status" value="1"/>
</dbReference>
<dbReference type="PROSITE" id="PS00972">
    <property type="entry name" value="USP_1"/>
    <property type="match status" value="1"/>
</dbReference>
<dbReference type="InterPro" id="IPR018200">
    <property type="entry name" value="USP_CS"/>
</dbReference>
<comment type="similarity">
    <text evidence="1">Belongs to the peptidase C19 family.</text>
</comment>
<reference evidence="3 4" key="1">
    <citation type="submission" date="2011-07" db="EMBL/GenBank/DDBJ databases">
        <authorList>
            <person name="Coyne R."/>
            <person name="Brami D."/>
            <person name="Johnson J."/>
            <person name="Hostetler J."/>
            <person name="Hannick L."/>
            <person name="Clark T."/>
            <person name="Cassidy-Hanley D."/>
            <person name="Inman J."/>
        </authorList>
    </citation>
    <scope>NUCLEOTIDE SEQUENCE [LARGE SCALE GENOMIC DNA]</scope>
    <source>
        <strain evidence="3 4">G5</strain>
    </source>
</reference>
<dbReference type="eggNOG" id="KOG1868">
    <property type="taxonomic scope" value="Eukaryota"/>
</dbReference>
<dbReference type="InterPro" id="IPR050185">
    <property type="entry name" value="Ub_carboxyl-term_hydrolase"/>
</dbReference>
<feature type="domain" description="USP" evidence="2">
    <location>
        <begin position="26"/>
        <end position="374"/>
    </location>
</feature>
<proteinExistence type="inferred from homology"/>
<protein>
    <recommendedName>
        <fullName evidence="1">Ubiquitin carboxyl-terminal hydrolase</fullName>
        <ecNumber evidence="1">3.4.19.12</ecNumber>
    </recommendedName>
</protein>
<comment type="catalytic activity">
    <reaction evidence="1">
        <text>Thiol-dependent hydrolysis of ester, thioester, amide, peptide and isopeptide bonds formed by the C-terminal Gly of ubiquitin (a 76-residue protein attached to proteins as an intracellular targeting signal).</text>
        <dbReference type="EC" id="3.4.19.12"/>
    </reaction>
</comment>
<dbReference type="AlphaFoldDB" id="G0QYP0"/>
<evidence type="ECO:0000313" key="4">
    <source>
        <dbReference type="Proteomes" id="UP000008983"/>
    </source>
</evidence>
<evidence type="ECO:0000313" key="3">
    <source>
        <dbReference type="EMBL" id="EGR29667.1"/>
    </source>
</evidence>
<dbReference type="OMA" id="DISNTWF"/>
<dbReference type="OrthoDB" id="292964at2759"/>
<dbReference type="STRING" id="857967.G0QYP0"/>
<dbReference type="PROSITE" id="PS50235">
    <property type="entry name" value="USP_3"/>
    <property type="match status" value="1"/>
</dbReference>
<dbReference type="InterPro" id="IPR028889">
    <property type="entry name" value="USP"/>
</dbReference>
<dbReference type="Pfam" id="PF00443">
    <property type="entry name" value="UCH"/>
    <property type="match status" value="1"/>
</dbReference>
<dbReference type="GeneID" id="14905769"/>
<keyword evidence="4" id="KW-1185">Reference proteome</keyword>
<dbReference type="GO" id="GO:0004843">
    <property type="term" value="F:cysteine-type deubiquitinase activity"/>
    <property type="evidence" value="ECO:0007669"/>
    <property type="project" value="UniProtKB-UniRule"/>
</dbReference>
<dbReference type="PROSITE" id="PS00973">
    <property type="entry name" value="USP_2"/>
    <property type="match status" value="1"/>
</dbReference>
<dbReference type="SUPFAM" id="SSF54001">
    <property type="entry name" value="Cysteine proteinases"/>
    <property type="match status" value="1"/>
</dbReference>
<dbReference type="RefSeq" id="XP_004030903.1">
    <property type="nucleotide sequence ID" value="XM_004030855.1"/>
</dbReference>
<dbReference type="GO" id="GO:0016579">
    <property type="term" value="P:protein deubiquitination"/>
    <property type="evidence" value="ECO:0007669"/>
    <property type="project" value="InterPro"/>
</dbReference>
<feature type="non-terminal residue" evidence="3">
    <location>
        <position position="381"/>
    </location>
</feature>
<dbReference type="EC" id="3.4.19.12" evidence="1"/>
<dbReference type="PANTHER" id="PTHR21646:SF23">
    <property type="entry name" value="UBIQUITIN CARBOXYL-TERMINAL HYDROLASE USP2"/>
    <property type="match status" value="1"/>
</dbReference>
<sequence>MIKHYPSTMHNNIVEFKKCYLRQQQVGLQNIGNTCYINSALQCLFNCSQLLEYFLQKIDEKEKNQKNKGVSDEFAKLIRKMATNNKLTPEYPSELKSSIEKICTKFKGNNQEDCQEFLRTLLENLNDDLNRVIGKKPYKELEADPKNQQDLQKISDIWFQYYKERDNSIITDIFTGQLLSIVSCLKCEKQSYAFDNFMDLSLSFTNNHRFNFVYELERLIEQFLKEEPLDNAYYCQKCKNHTKSKRRFEIQKLPDVLVIHIKRFYFGSIRKEKLLHKITFNIQNLDLRKFIKNSSNKQQKLYDKSVLDCTYDLIGIVNHMGGLHGGHYYAECKNPYDGTWNQFNDAICSEINILNKKYDTDGSSEPYMLFYQKRRFFLSKI</sequence>
<dbReference type="InParanoid" id="G0QYP0"/>
<name>G0QYP0_ICHMU</name>
<dbReference type="PANTHER" id="PTHR21646">
    <property type="entry name" value="UBIQUITIN CARBOXYL-TERMINAL HYDROLASE"/>
    <property type="match status" value="1"/>
</dbReference>
<dbReference type="InterPro" id="IPR038765">
    <property type="entry name" value="Papain-like_cys_pep_sf"/>
</dbReference>
<accession>G0QYP0</accession>
<keyword evidence="1" id="KW-0788">Thiol protease</keyword>
<keyword evidence="1" id="KW-0833">Ubl conjugation pathway</keyword>
<keyword evidence="1" id="KW-0645">Protease</keyword>
<organism evidence="3 4">
    <name type="scientific">Ichthyophthirius multifiliis</name>
    <name type="common">White spot disease agent</name>
    <name type="synonym">Ich</name>
    <dbReference type="NCBI Taxonomy" id="5932"/>
    <lineage>
        <taxon>Eukaryota</taxon>
        <taxon>Sar</taxon>
        <taxon>Alveolata</taxon>
        <taxon>Ciliophora</taxon>
        <taxon>Intramacronucleata</taxon>
        <taxon>Oligohymenophorea</taxon>
        <taxon>Hymenostomatida</taxon>
        <taxon>Ophryoglenina</taxon>
        <taxon>Ichthyophthirius</taxon>
    </lineage>
</organism>
<evidence type="ECO:0000259" key="2">
    <source>
        <dbReference type="PROSITE" id="PS50235"/>
    </source>
</evidence>
<keyword evidence="1 3" id="KW-0378">Hydrolase</keyword>
<dbReference type="Proteomes" id="UP000008983">
    <property type="component" value="Unassembled WGS sequence"/>
</dbReference>